<sequence>MAPGTTVHVSIAVFKGDPVDYQKYRHTALWFRFADQTPSVVMHAVGLQYEFLLKTEHDRNPTLSRTFAKEVQVGHLEQAMTKPQLVALVTQTPIKNSDPEFNCQQWVENVLRSPMDKKYLSKDQYNESLNGMTDATLEAEDESQAQV</sequence>
<dbReference type="Pfam" id="PF20174">
    <property type="entry name" value="DUF6540"/>
    <property type="match status" value="1"/>
</dbReference>
<dbReference type="Proteomes" id="UP001456524">
    <property type="component" value="Unassembled WGS sequence"/>
</dbReference>
<keyword evidence="2" id="KW-1185">Reference proteome</keyword>
<protein>
    <submittedName>
        <fullName evidence="1">Uncharacterized protein</fullName>
    </submittedName>
</protein>
<organism evidence="1 2">
    <name type="scientific">Phyllosticta citrichinensis</name>
    <dbReference type="NCBI Taxonomy" id="1130410"/>
    <lineage>
        <taxon>Eukaryota</taxon>
        <taxon>Fungi</taxon>
        <taxon>Dikarya</taxon>
        <taxon>Ascomycota</taxon>
        <taxon>Pezizomycotina</taxon>
        <taxon>Dothideomycetes</taxon>
        <taxon>Dothideomycetes incertae sedis</taxon>
        <taxon>Botryosphaeriales</taxon>
        <taxon>Phyllostictaceae</taxon>
        <taxon>Phyllosticta</taxon>
    </lineage>
</organism>
<evidence type="ECO:0000313" key="1">
    <source>
        <dbReference type="EMBL" id="KAK8166572.1"/>
    </source>
</evidence>
<dbReference type="EMBL" id="JBBWUH010000005">
    <property type="protein sequence ID" value="KAK8166572.1"/>
    <property type="molecule type" value="Genomic_DNA"/>
</dbReference>
<proteinExistence type="predicted"/>
<evidence type="ECO:0000313" key="2">
    <source>
        <dbReference type="Proteomes" id="UP001456524"/>
    </source>
</evidence>
<name>A0ABR1XU03_9PEZI</name>
<accession>A0ABR1XU03</accession>
<reference evidence="1 2" key="1">
    <citation type="journal article" date="2022" name="G3 (Bethesda)">
        <title>Enemy or ally: a genomic approach to elucidate the lifestyle of Phyllosticta citrichinaensis.</title>
        <authorList>
            <person name="Buijs V.A."/>
            <person name="Groenewald J.Z."/>
            <person name="Haridas S."/>
            <person name="LaButti K.M."/>
            <person name="Lipzen A."/>
            <person name="Martin F.M."/>
            <person name="Barry K."/>
            <person name="Grigoriev I.V."/>
            <person name="Crous P.W."/>
            <person name="Seidl M.F."/>
        </authorList>
    </citation>
    <scope>NUCLEOTIDE SEQUENCE [LARGE SCALE GENOMIC DNA]</scope>
    <source>
        <strain evidence="1 2">CBS 129764</strain>
    </source>
</reference>
<comment type="caution">
    <text evidence="1">The sequence shown here is derived from an EMBL/GenBank/DDBJ whole genome shotgun (WGS) entry which is preliminary data.</text>
</comment>
<dbReference type="InterPro" id="IPR046670">
    <property type="entry name" value="DUF6540"/>
</dbReference>
<gene>
    <name evidence="1" type="ORF">IWX90DRAFT_486469</name>
</gene>